<dbReference type="Proteomes" id="UP001465755">
    <property type="component" value="Unassembled WGS sequence"/>
</dbReference>
<dbReference type="SUPFAM" id="SSF100879">
    <property type="entry name" value="Lesion bypass DNA polymerase (Y-family), little finger domain"/>
    <property type="match status" value="1"/>
</dbReference>
<accession>A0AAW1PG81</accession>
<evidence type="ECO:0000256" key="11">
    <source>
        <dbReference type="ARBA" id="ARBA00023204"/>
    </source>
</evidence>
<name>A0AAW1PG81_9CHLO</name>
<sequence length="478" mass="52401">MAEAQANRAIVHVDLDAFYAQVEQHRDPDRLLGKPVAVIQYNPYGDLKSYKPEDDRVFNSSNGSLIAVSYEARAAGVKRGAMRGDEARKVCPELQLVQVPTANAKADLTHYRDSGKQVMDILGRLGTCERASIDECYLDLTVEARKRLSAAAGHPPRPTSFERVHVCTEQGPVEDARDWWDRNDQSWGDGERLLATTAAIMVELRAAVRAELGYTCSAGIAHNKILAKLASGMHKPMAETVVPLAGVPHLLESLPVSKLRQLGGKFGNSVMSKLGISTVGELATFSLAKLDAHFGEQNARWLHNLARGFDEEEVQQRTLPKSLSCGKTFQGPNTLRKLEPVLKWLGELGKELETRIATDRAANSREPRLLTVQFGRAKGKGWREWDSSSRSTALQKCDAASMAKSAHELVKRWAANEQAWTIESLFISVSNFVPIPTGTSITRFLKQRGPAPSASEPGSSALAVQSTEKGKVKQKKAL</sequence>
<dbReference type="Gene3D" id="1.10.150.20">
    <property type="entry name" value="5' to 3' exonuclease, C-terminal subdomain"/>
    <property type="match status" value="1"/>
</dbReference>
<dbReference type="InterPro" id="IPR052230">
    <property type="entry name" value="DNA_polymerase_eta"/>
</dbReference>
<evidence type="ECO:0000259" key="16">
    <source>
        <dbReference type="PROSITE" id="PS50173"/>
    </source>
</evidence>
<feature type="domain" description="UmuC" evidence="16">
    <location>
        <begin position="10"/>
        <end position="263"/>
    </location>
</feature>
<reference evidence="17 18" key="1">
    <citation type="journal article" date="2024" name="Nat. Commun.">
        <title>Phylogenomics reveals the evolutionary origins of lichenization in chlorophyte algae.</title>
        <authorList>
            <person name="Puginier C."/>
            <person name="Libourel C."/>
            <person name="Otte J."/>
            <person name="Skaloud P."/>
            <person name="Haon M."/>
            <person name="Grisel S."/>
            <person name="Petersen M."/>
            <person name="Berrin J.G."/>
            <person name="Delaux P.M."/>
            <person name="Dal Grande F."/>
            <person name="Keller J."/>
        </authorList>
    </citation>
    <scope>NUCLEOTIDE SEQUENCE [LARGE SCALE GENOMIC DNA]</scope>
    <source>
        <strain evidence="17 18">SAG 2036</strain>
    </source>
</reference>
<dbReference type="GO" id="GO:0046872">
    <property type="term" value="F:metal ion binding"/>
    <property type="evidence" value="ECO:0007669"/>
    <property type="project" value="UniProtKB-KW"/>
</dbReference>
<organism evidence="17 18">
    <name type="scientific">Symbiochloris irregularis</name>
    <dbReference type="NCBI Taxonomy" id="706552"/>
    <lineage>
        <taxon>Eukaryota</taxon>
        <taxon>Viridiplantae</taxon>
        <taxon>Chlorophyta</taxon>
        <taxon>core chlorophytes</taxon>
        <taxon>Trebouxiophyceae</taxon>
        <taxon>Trebouxiales</taxon>
        <taxon>Trebouxiaceae</taxon>
        <taxon>Symbiochloris</taxon>
    </lineage>
</organism>
<evidence type="ECO:0000256" key="6">
    <source>
        <dbReference type="ARBA" id="ARBA00022679"/>
    </source>
</evidence>
<comment type="cofactor">
    <cofactor evidence="2">
        <name>Mg(2+)</name>
        <dbReference type="ChEBI" id="CHEBI:18420"/>
    </cofactor>
</comment>
<evidence type="ECO:0000256" key="5">
    <source>
        <dbReference type="ARBA" id="ARBA00012417"/>
    </source>
</evidence>
<keyword evidence="18" id="KW-1185">Reference proteome</keyword>
<dbReference type="GO" id="GO:0006281">
    <property type="term" value="P:DNA repair"/>
    <property type="evidence" value="ECO:0007669"/>
    <property type="project" value="UniProtKB-KW"/>
</dbReference>
<dbReference type="GO" id="GO:0042276">
    <property type="term" value="P:error-prone translesion synthesis"/>
    <property type="evidence" value="ECO:0007669"/>
    <property type="project" value="TreeGrafter"/>
</dbReference>
<keyword evidence="10" id="KW-0460">Magnesium</keyword>
<dbReference type="GO" id="GO:0005657">
    <property type="term" value="C:replication fork"/>
    <property type="evidence" value="ECO:0007669"/>
    <property type="project" value="TreeGrafter"/>
</dbReference>
<evidence type="ECO:0000256" key="7">
    <source>
        <dbReference type="ARBA" id="ARBA00022695"/>
    </source>
</evidence>
<dbReference type="Gene3D" id="3.30.70.270">
    <property type="match status" value="1"/>
</dbReference>
<dbReference type="PANTHER" id="PTHR45873:SF1">
    <property type="entry name" value="DNA POLYMERASE ETA"/>
    <property type="match status" value="1"/>
</dbReference>
<keyword evidence="6" id="KW-0808">Transferase</keyword>
<evidence type="ECO:0000256" key="9">
    <source>
        <dbReference type="ARBA" id="ARBA00022763"/>
    </source>
</evidence>
<proteinExistence type="inferred from homology"/>
<evidence type="ECO:0000256" key="13">
    <source>
        <dbReference type="ARBA" id="ARBA00044975"/>
    </source>
</evidence>
<dbReference type="FunFam" id="1.10.150.20:FF:000014">
    <property type="entry name" value="Polymerase (DNA directed), eta"/>
    <property type="match status" value="1"/>
</dbReference>
<dbReference type="InterPro" id="IPR001126">
    <property type="entry name" value="UmuC"/>
</dbReference>
<evidence type="ECO:0000256" key="2">
    <source>
        <dbReference type="ARBA" id="ARBA00001946"/>
    </source>
</evidence>
<dbReference type="Gene3D" id="3.30.1490.100">
    <property type="entry name" value="DNA polymerase, Y-family, little finger domain"/>
    <property type="match status" value="1"/>
</dbReference>
<dbReference type="Pfam" id="PF21704">
    <property type="entry name" value="POLH-Rev1_HhH"/>
    <property type="match status" value="1"/>
</dbReference>
<gene>
    <name evidence="17" type="ORF">WJX73_006603</name>
</gene>
<comment type="caution">
    <text evidence="17">The sequence shown here is derived from an EMBL/GenBank/DDBJ whole genome shotgun (WGS) entry which is preliminary data.</text>
</comment>
<dbReference type="EMBL" id="JALJOQ010000006">
    <property type="protein sequence ID" value="KAK9812531.1"/>
    <property type="molecule type" value="Genomic_DNA"/>
</dbReference>
<keyword evidence="8" id="KW-0479">Metal-binding</keyword>
<evidence type="ECO:0000313" key="17">
    <source>
        <dbReference type="EMBL" id="KAK9812531.1"/>
    </source>
</evidence>
<dbReference type="InterPro" id="IPR043128">
    <property type="entry name" value="Rev_trsase/Diguanyl_cyclase"/>
</dbReference>
<evidence type="ECO:0000313" key="18">
    <source>
        <dbReference type="Proteomes" id="UP001465755"/>
    </source>
</evidence>
<dbReference type="AlphaFoldDB" id="A0AAW1PG81"/>
<dbReference type="PROSITE" id="PS50173">
    <property type="entry name" value="UMUC"/>
    <property type="match status" value="1"/>
</dbReference>
<dbReference type="GO" id="GO:0003887">
    <property type="term" value="F:DNA-directed DNA polymerase activity"/>
    <property type="evidence" value="ECO:0007669"/>
    <property type="project" value="UniProtKB-EC"/>
</dbReference>
<comment type="catalytic activity">
    <reaction evidence="14">
        <text>DNA(n) + a 2'-deoxyribonucleoside 5'-triphosphate = DNA(n+1) + diphosphate</text>
        <dbReference type="Rhea" id="RHEA:22508"/>
        <dbReference type="Rhea" id="RHEA-COMP:17339"/>
        <dbReference type="Rhea" id="RHEA-COMP:17340"/>
        <dbReference type="ChEBI" id="CHEBI:33019"/>
        <dbReference type="ChEBI" id="CHEBI:61560"/>
        <dbReference type="ChEBI" id="CHEBI:173112"/>
        <dbReference type="EC" id="2.7.7.7"/>
    </reaction>
</comment>
<dbReference type="InterPro" id="IPR043502">
    <property type="entry name" value="DNA/RNA_pol_sf"/>
</dbReference>
<dbReference type="PANTHER" id="PTHR45873">
    <property type="entry name" value="DNA POLYMERASE ETA"/>
    <property type="match status" value="1"/>
</dbReference>
<feature type="region of interest" description="Disordered" evidence="15">
    <location>
        <begin position="448"/>
        <end position="478"/>
    </location>
</feature>
<evidence type="ECO:0000256" key="15">
    <source>
        <dbReference type="SAM" id="MobiDB-lite"/>
    </source>
</evidence>
<feature type="compositionally biased region" description="Low complexity" evidence="15">
    <location>
        <begin position="450"/>
        <end position="463"/>
    </location>
</feature>
<comment type="cofactor">
    <cofactor evidence="1">
        <name>Mn(2+)</name>
        <dbReference type="ChEBI" id="CHEBI:29035"/>
    </cofactor>
</comment>
<evidence type="ECO:0000256" key="8">
    <source>
        <dbReference type="ARBA" id="ARBA00022723"/>
    </source>
</evidence>
<comment type="similarity">
    <text evidence="4">Belongs to the DNA polymerase type-Y family.</text>
</comment>
<dbReference type="GO" id="GO:0005634">
    <property type="term" value="C:nucleus"/>
    <property type="evidence" value="ECO:0007669"/>
    <property type="project" value="UniProtKB-SubCell"/>
</dbReference>
<keyword evidence="9" id="KW-0227">DNA damage</keyword>
<evidence type="ECO:0000256" key="14">
    <source>
        <dbReference type="ARBA" id="ARBA00049244"/>
    </source>
</evidence>
<evidence type="ECO:0000256" key="10">
    <source>
        <dbReference type="ARBA" id="ARBA00022842"/>
    </source>
</evidence>
<dbReference type="GO" id="GO:0009411">
    <property type="term" value="P:response to UV"/>
    <property type="evidence" value="ECO:0007669"/>
    <property type="project" value="UniProtKB-ARBA"/>
</dbReference>
<dbReference type="GO" id="GO:0003684">
    <property type="term" value="F:damaged DNA binding"/>
    <property type="evidence" value="ECO:0007669"/>
    <property type="project" value="InterPro"/>
</dbReference>
<dbReference type="GO" id="GO:0035861">
    <property type="term" value="C:site of double-strand break"/>
    <property type="evidence" value="ECO:0007669"/>
    <property type="project" value="TreeGrafter"/>
</dbReference>
<dbReference type="SUPFAM" id="SSF56672">
    <property type="entry name" value="DNA/RNA polymerases"/>
    <property type="match status" value="1"/>
</dbReference>
<evidence type="ECO:0000256" key="12">
    <source>
        <dbReference type="ARBA" id="ARBA00023242"/>
    </source>
</evidence>
<evidence type="ECO:0000256" key="1">
    <source>
        <dbReference type="ARBA" id="ARBA00001936"/>
    </source>
</evidence>
<keyword evidence="7" id="KW-0548">Nucleotidyltransferase</keyword>
<evidence type="ECO:0000256" key="4">
    <source>
        <dbReference type="ARBA" id="ARBA00010945"/>
    </source>
</evidence>
<protein>
    <recommendedName>
        <fullName evidence="13">DNA polymerase eta</fullName>
        <ecNumber evidence="5">2.7.7.7</ecNumber>
    </recommendedName>
</protein>
<comment type="subcellular location">
    <subcellularLocation>
        <location evidence="3">Nucleus</location>
    </subcellularLocation>
</comment>
<dbReference type="FunFam" id="3.40.1170.60:FF:000003">
    <property type="entry name" value="DNA polymerase eta"/>
    <property type="match status" value="1"/>
</dbReference>
<dbReference type="PIRSF" id="PIRSF036603">
    <property type="entry name" value="DPol_eta"/>
    <property type="match status" value="1"/>
</dbReference>
<dbReference type="Gene3D" id="3.40.1170.60">
    <property type="match status" value="1"/>
</dbReference>
<dbReference type="InterPro" id="IPR036775">
    <property type="entry name" value="DNA_pol_Y-fam_lit_finger_sf"/>
</dbReference>
<evidence type="ECO:0000256" key="3">
    <source>
        <dbReference type="ARBA" id="ARBA00004123"/>
    </source>
</evidence>
<keyword evidence="11" id="KW-0234">DNA repair</keyword>
<keyword evidence="12" id="KW-0539">Nucleus</keyword>
<dbReference type="EC" id="2.7.7.7" evidence="5"/>
<dbReference type="Pfam" id="PF00817">
    <property type="entry name" value="IMS"/>
    <property type="match status" value="1"/>
</dbReference>